<feature type="region of interest" description="Disordered" evidence="1">
    <location>
        <begin position="93"/>
        <end position="139"/>
    </location>
</feature>
<evidence type="ECO:0000313" key="3">
    <source>
        <dbReference type="Proteomes" id="UP000050761"/>
    </source>
</evidence>
<proteinExistence type="predicted"/>
<feature type="compositionally biased region" description="Basic and acidic residues" evidence="1">
    <location>
        <begin position="93"/>
        <end position="108"/>
    </location>
</feature>
<gene>
    <name evidence="2" type="ORF">HPBE_LOCUS4949</name>
</gene>
<dbReference type="WBParaSite" id="HPBE_0000494801-mRNA-1">
    <property type="protein sequence ID" value="HPBE_0000494801-mRNA-1"/>
    <property type="gene ID" value="HPBE_0000494801"/>
</dbReference>
<evidence type="ECO:0000313" key="4">
    <source>
        <dbReference type="WBParaSite" id="HPBE_0000494801-mRNA-1"/>
    </source>
</evidence>
<evidence type="ECO:0000313" key="2">
    <source>
        <dbReference type="EMBL" id="VDO62916.1"/>
    </source>
</evidence>
<feature type="compositionally biased region" description="Basic and acidic residues" evidence="1">
    <location>
        <begin position="60"/>
        <end position="73"/>
    </location>
</feature>
<feature type="region of interest" description="Disordered" evidence="1">
    <location>
        <begin position="1"/>
        <end position="20"/>
    </location>
</feature>
<name>A0A183FEV1_HELPZ</name>
<accession>A0A3P7WQ85</accession>
<reference evidence="2 3" key="1">
    <citation type="submission" date="2018-11" db="EMBL/GenBank/DDBJ databases">
        <authorList>
            <consortium name="Pathogen Informatics"/>
        </authorList>
    </citation>
    <scope>NUCLEOTIDE SEQUENCE [LARGE SCALE GENOMIC DNA]</scope>
</reference>
<sequence length="139" mass="15841">MRTTTRATYENEPNATSTNSRNVFVSNSNLSVIQHKSHFLGLYEGINLVEQMCQTQRREETKRVNCKGRDESKSPTLENSVNSVAVVITSRREDDRQRNLWDGHRTRSELATPFPPVDCHPTDAPGDRPQSSDLLSYMM</sequence>
<dbReference type="AlphaFoldDB" id="A0A183FEV1"/>
<accession>A0A183FEV1</accession>
<evidence type="ECO:0000256" key="1">
    <source>
        <dbReference type="SAM" id="MobiDB-lite"/>
    </source>
</evidence>
<dbReference type="Proteomes" id="UP000050761">
    <property type="component" value="Unassembled WGS sequence"/>
</dbReference>
<protein>
    <submittedName>
        <fullName evidence="2 4">Uncharacterized protein</fullName>
    </submittedName>
</protein>
<feature type="compositionally biased region" description="Polar residues" evidence="1">
    <location>
        <begin position="129"/>
        <end position="139"/>
    </location>
</feature>
<organism evidence="3 4">
    <name type="scientific">Heligmosomoides polygyrus</name>
    <name type="common">Parasitic roundworm</name>
    <dbReference type="NCBI Taxonomy" id="6339"/>
    <lineage>
        <taxon>Eukaryota</taxon>
        <taxon>Metazoa</taxon>
        <taxon>Ecdysozoa</taxon>
        <taxon>Nematoda</taxon>
        <taxon>Chromadorea</taxon>
        <taxon>Rhabditida</taxon>
        <taxon>Rhabditina</taxon>
        <taxon>Rhabditomorpha</taxon>
        <taxon>Strongyloidea</taxon>
        <taxon>Heligmosomidae</taxon>
        <taxon>Heligmosomoides</taxon>
    </lineage>
</organism>
<reference evidence="4" key="2">
    <citation type="submission" date="2019-09" db="UniProtKB">
        <authorList>
            <consortium name="WormBaseParasite"/>
        </authorList>
    </citation>
    <scope>IDENTIFICATION</scope>
</reference>
<dbReference type="EMBL" id="UZAH01025386">
    <property type="protein sequence ID" value="VDO62916.1"/>
    <property type="molecule type" value="Genomic_DNA"/>
</dbReference>
<feature type="region of interest" description="Disordered" evidence="1">
    <location>
        <begin position="60"/>
        <end position="80"/>
    </location>
</feature>
<keyword evidence="3" id="KW-1185">Reference proteome</keyword>